<organism evidence="4 5">
    <name type="scientific">Paracidobacterium acidisoli</name>
    <dbReference type="NCBI Taxonomy" id="2303751"/>
    <lineage>
        <taxon>Bacteria</taxon>
        <taxon>Pseudomonadati</taxon>
        <taxon>Acidobacteriota</taxon>
        <taxon>Terriglobia</taxon>
        <taxon>Terriglobales</taxon>
        <taxon>Acidobacteriaceae</taxon>
        <taxon>Paracidobacterium</taxon>
    </lineage>
</organism>
<gene>
    <name evidence="4" type="ORF">D0Y96_06655</name>
</gene>
<dbReference type="Proteomes" id="UP000264702">
    <property type="component" value="Unassembled WGS sequence"/>
</dbReference>
<comment type="caution">
    <text evidence="4">The sequence shown here is derived from an EMBL/GenBank/DDBJ whole genome shotgun (WGS) entry which is preliminary data.</text>
</comment>
<protein>
    <submittedName>
        <fullName evidence="4">GAF domain-containing protein</fullName>
    </submittedName>
</protein>
<sequence length="605" mass="68172">MVSEQSQNKPGEEVFEGDYRPSSPEALTSPGQARVDPLQTEFLIRLADALNTTLDLQTLLERTASLVRAVIDYRIFAILLLNDRTGDLRMRFQLGHTPEVERMRIKIGQGVVGDVAQRREPILLNDVTQVSNYINANPDVRSELAVPLIVKNRLIGVIDIQSEQPGYFSTEHQRLLTLTASRIAQAIENARLYTRVARQAQTLQVLNEISRELTSILDLDELLERIGQLLRRIIDYQMFSVWLVNERDRLLEARFATRFGERLDITVKLPVDEGLCGIAIAERRVVNIPDVRKDPRYHMMNPETRSEMAVPLIHKGAVIGVLDIEHTRTSYFNEDHERAVTTLAAQVAIAIENARLYQRVTQQEQRLERDLSMAREVQLRLLPPAKPQHRRAEFSARFVPARTIGGDLYDFLQYDENRSAIALGDVSGKAAPAALYAALVSGIMRSVSNQHLSPSEMLRTLNDALQERRLDSQYVAMLFAVWNDENLTLQIANAGAVQPLFCRSGEVETIKAEGFPLGMFPNAEYEEFSLATQPGDSLIFFSDGIPDAQNSAGEMYGNERLIACVRKNHQKSASKIAEAIIGEVAKFQGKRERFDDETVVVLRVL</sequence>
<dbReference type="SMART" id="SM00065">
    <property type="entry name" value="GAF"/>
    <property type="match status" value="2"/>
</dbReference>
<dbReference type="GO" id="GO:0016791">
    <property type="term" value="F:phosphatase activity"/>
    <property type="evidence" value="ECO:0007669"/>
    <property type="project" value="TreeGrafter"/>
</dbReference>
<feature type="region of interest" description="Disordered" evidence="2">
    <location>
        <begin position="1"/>
        <end position="32"/>
    </location>
</feature>
<dbReference type="SUPFAM" id="SSF55781">
    <property type="entry name" value="GAF domain-like"/>
    <property type="match status" value="2"/>
</dbReference>
<dbReference type="InterPro" id="IPR003018">
    <property type="entry name" value="GAF"/>
</dbReference>
<dbReference type="Gene3D" id="3.60.40.10">
    <property type="entry name" value="PPM-type phosphatase domain"/>
    <property type="match status" value="1"/>
</dbReference>
<evidence type="ECO:0000256" key="2">
    <source>
        <dbReference type="SAM" id="MobiDB-lite"/>
    </source>
</evidence>
<evidence type="ECO:0000313" key="5">
    <source>
        <dbReference type="Proteomes" id="UP000264702"/>
    </source>
</evidence>
<dbReference type="SUPFAM" id="SSF81606">
    <property type="entry name" value="PP2C-like"/>
    <property type="match status" value="1"/>
</dbReference>
<feature type="domain" description="PPM-type phosphatase" evidence="3">
    <location>
        <begin position="390"/>
        <end position="604"/>
    </location>
</feature>
<dbReference type="SMART" id="SM00331">
    <property type="entry name" value="PP2C_SIG"/>
    <property type="match status" value="1"/>
</dbReference>
<dbReference type="EMBL" id="QVQT01000002">
    <property type="protein sequence ID" value="RFU17789.1"/>
    <property type="molecule type" value="Genomic_DNA"/>
</dbReference>
<evidence type="ECO:0000313" key="4">
    <source>
        <dbReference type="EMBL" id="RFU17789.1"/>
    </source>
</evidence>
<proteinExistence type="predicted"/>
<dbReference type="Pfam" id="PF13185">
    <property type="entry name" value="GAF_2"/>
    <property type="match status" value="2"/>
</dbReference>
<evidence type="ECO:0000259" key="3">
    <source>
        <dbReference type="PROSITE" id="PS51746"/>
    </source>
</evidence>
<dbReference type="InterPro" id="IPR001932">
    <property type="entry name" value="PPM-type_phosphatase-like_dom"/>
</dbReference>
<dbReference type="PROSITE" id="PS51746">
    <property type="entry name" value="PPM_2"/>
    <property type="match status" value="1"/>
</dbReference>
<dbReference type="PANTHER" id="PTHR43156:SF2">
    <property type="entry name" value="STAGE II SPORULATION PROTEIN E"/>
    <property type="match status" value="1"/>
</dbReference>
<dbReference type="InterPro" id="IPR052016">
    <property type="entry name" value="Bact_Sigma-Reg"/>
</dbReference>
<dbReference type="Gene3D" id="3.30.450.40">
    <property type="match status" value="2"/>
</dbReference>
<dbReference type="InterPro" id="IPR036457">
    <property type="entry name" value="PPM-type-like_dom_sf"/>
</dbReference>
<dbReference type="OrthoDB" id="311592at2"/>
<dbReference type="InterPro" id="IPR029016">
    <property type="entry name" value="GAF-like_dom_sf"/>
</dbReference>
<dbReference type="AlphaFoldDB" id="A0A372ISP3"/>
<evidence type="ECO:0000256" key="1">
    <source>
        <dbReference type="ARBA" id="ARBA00022801"/>
    </source>
</evidence>
<dbReference type="PANTHER" id="PTHR43156">
    <property type="entry name" value="STAGE II SPORULATION PROTEIN E-RELATED"/>
    <property type="match status" value="1"/>
</dbReference>
<reference evidence="4 5" key="1">
    <citation type="submission" date="2018-08" db="EMBL/GenBank/DDBJ databases">
        <title>Acidipila sp. 4G-K13, an acidobacterium isolated from forest soil.</title>
        <authorList>
            <person name="Gao Z.-H."/>
            <person name="Qiu L.-H."/>
        </authorList>
    </citation>
    <scope>NUCLEOTIDE SEQUENCE [LARGE SCALE GENOMIC DNA]</scope>
    <source>
        <strain evidence="4 5">4G-K13</strain>
    </source>
</reference>
<name>A0A372ISP3_9BACT</name>
<keyword evidence="5" id="KW-1185">Reference proteome</keyword>
<dbReference type="Pfam" id="PF07228">
    <property type="entry name" value="SpoIIE"/>
    <property type="match status" value="1"/>
</dbReference>
<keyword evidence="1" id="KW-0378">Hydrolase</keyword>
<accession>A0A372ISP3</accession>